<dbReference type="InterPro" id="IPR005537">
    <property type="entry name" value="RAMP_III_fam"/>
</dbReference>
<dbReference type="AlphaFoldDB" id="A0A0C5VSD9"/>
<reference evidence="4 5" key="1">
    <citation type="submission" date="2014-01" db="EMBL/GenBank/DDBJ databases">
        <title>Full genme sequencing of cellulolytic bacterium Gynuella sunshinyii YC6258T gen. nov., sp. nov.</title>
        <authorList>
            <person name="Khan H."/>
            <person name="Chung E.J."/>
            <person name="Chung Y.R."/>
        </authorList>
    </citation>
    <scope>NUCLEOTIDE SEQUENCE [LARGE SCALE GENOMIC DNA]</scope>
    <source>
        <strain evidence="4 5">YC6258</strain>
    </source>
</reference>
<keyword evidence="1" id="KW-0051">Antiviral defense</keyword>
<dbReference type="HOGENOM" id="CLU_053305_0_0_6"/>
<keyword evidence="5" id="KW-1185">Reference proteome</keyword>
<dbReference type="RefSeq" id="WP_044616067.1">
    <property type="nucleotide sequence ID" value="NZ_CP007142.1"/>
</dbReference>
<gene>
    <name evidence="4" type="ORF">YC6258_01141</name>
</gene>
<dbReference type="PATRIC" id="fig|1445510.3.peg.1114"/>
<dbReference type="KEGG" id="gsn:YC6258_01141"/>
<dbReference type="Proteomes" id="UP000032266">
    <property type="component" value="Chromosome"/>
</dbReference>
<dbReference type="InterPro" id="IPR010172">
    <property type="entry name" value="CRISPR-assoc_prot_TM1791"/>
</dbReference>
<dbReference type="Pfam" id="PF03787">
    <property type="entry name" value="RAMPs"/>
    <property type="match status" value="1"/>
</dbReference>
<dbReference type="EMBL" id="CP007142">
    <property type="protein sequence ID" value="AJQ93189.1"/>
    <property type="molecule type" value="Genomic_DNA"/>
</dbReference>
<evidence type="ECO:0000313" key="5">
    <source>
        <dbReference type="Proteomes" id="UP000032266"/>
    </source>
</evidence>
<proteinExistence type="predicted"/>
<organism evidence="4 5">
    <name type="scientific">Gynuella sunshinyii YC6258</name>
    <dbReference type="NCBI Taxonomy" id="1445510"/>
    <lineage>
        <taxon>Bacteria</taxon>
        <taxon>Pseudomonadati</taxon>
        <taxon>Pseudomonadota</taxon>
        <taxon>Gammaproteobacteria</taxon>
        <taxon>Oceanospirillales</taxon>
        <taxon>Saccharospirillaceae</taxon>
        <taxon>Gynuella</taxon>
    </lineage>
</organism>
<dbReference type="PANTHER" id="PTHR39965:SF1">
    <property type="entry name" value="CRISPR SYSTEM CMR SUBUNIT CMR6"/>
    <property type="match status" value="1"/>
</dbReference>
<name>A0A0C5VSD9_9GAMM</name>
<protein>
    <submittedName>
        <fullName evidence="4">Uncharacterized protein predicted to be involved in DNA repair (RAMP superfamily)</fullName>
    </submittedName>
</protein>
<dbReference type="GO" id="GO:0051607">
    <property type="term" value="P:defense response to virus"/>
    <property type="evidence" value="ECO:0007669"/>
    <property type="project" value="UniProtKB-KW"/>
</dbReference>
<dbReference type="NCBIfam" id="TIGR01898">
    <property type="entry name" value="cas_TM1791_cmr6"/>
    <property type="match status" value="1"/>
</dbReference>
<feature type="domain" description="CRISPR type III-associated protein" evidence="3">
    <location>
        <begin position="109"/>
        <end position="276"/>
    </location>
</feature>
<dbReference type="STRING" id="1445510.YC6258_01141"/>
<evidence type="ECO:0000259" key="3">
    <source>
        <dbReference type="Pfam" id="PF03787"/>
    </source>
</evidence>
<evidence type="ECO:0000256" key="2">
    <source>
        <dbReference type="SAM" id="MobiDB-lite"/>
    </source>
</evidence>
<sequence length="403" mass="46036">MTEVFPLYQQANKIPKQRQSTHAGLYFDRFYNLNEAQSDQKSRKDESPETRKSGFLKEIERMSGESKCGNPSELRAYQDRHLNLLIALNGVARVYRSDWHWVSGLGLPNPVENGFLWHPTLATPYLSGAAVKGLVRAWIEQDAAETKEKKQLLKKLFGSDTKQTTEQQTGDIIFFDAFPIEPVELTVDTITPHYSDWYSNGNNATIDNPETVPADWNTTQPIPFLAIKQSKLMFSFAARPGISLSEQERLLIKTALDDALQWLGAGAKTAVGYGYMSEDLNETNRLGKERRKREEELRKREEERRKREEALLRPAEKTLKWLQNALNHRLDNGIQPNPSDELRQKLAEAIKKAEESDEWLSTEVEMLVALADRCIEYWGGCKGNKKLTTLQTSAHQLLEKHSC</sequence>
<dbReference type="OrthoDB" id="9813956at2"/>
<accession>A0A0C5VSD9</accession>
<feature type="region of interest" description="Disordered" evidence="2">
    <location>
        <begin position="286"/>
        <end position="308"/>
    </location>
</feature>
<evidence type="ECO:0000256" key="1">
    <source>
        <dbReference type="ARBA" id="ARBA00023118"/>
    </source>
</evidence>
<feature type="compositionally biased region" description="Basic and acidic residues" evidence="2">
    <location>
        <begin position="292"/>
        <end position="308"/>
    </location>
</feature>
<dbReference type="PANTHER" id="PTHR39965">
    <property type="entry name" value="CRISPR SYSTEM CMR SUBUNIT CMR6"/>
    <property type="match status" value="1"/>
</dbReference>
<evidence type="ECO:0000313" key="4">
    <source>
        <dbReference type="EMBL" id="AJQ93189.1"/>
    </source>
</evidence>